<accession>A0A6J7JCS7</accession>
<evidence type="ECO:0000256" key="4">
    <source>
        <dbReference type="ARBA" id="ARBA00023008"/>
    </source>
</evidence>
<keyword evidence="3" id="KW-0732">Signal</keyword>
<comment type="subcellular location">
    <subcellularLocation>
        <location evidence="1">Cell envelope</location>
    </subcellularLocation>
</comment>
<keyword evidence="4" id="KW-0186">Copper</keyword>
<dbReference type="GO" id="GO:0046688">
    <property type="term" value="P:response to copper ion"/>
    <property type="evidence" value="ECO:0007669"/>
    <property type="project" value="InterPro"/>
</dbReference>
<keyword evidence="2" id="KW-0479">Metal-binding</keyword>
<evidence type="ECO:0000256" key="5">
    <source>
        <dbReference type="SAM" id="Phobius"/>
    </source>
</evidence>
<evidence type="ECO:0000313" key="7">
    <source>
        <dbReference type="EMBL" id="CAB4940547.1"/>
    </source>
</evidence>
<name>A0A6J7JCS7_9ZZZZ</name>
<dbReference type="GO" id="GO:0006825">
    <property type="term" value="P:copper ion transport"/>
    <property type="evidence" value="ECO:0007669"/>
    <property type="project" value="InterPro"/>
</dbReference>
<dbReference type="GO" id="GO:0030313">
    <property type="term" value="C:cell envelope"/>
    <property type="evidence" value="ECO:0007669"/>
    <property type="project" value="UniProtKB-SubCell"/>
</dbReference>
<dbReference type="InterPro" id="IPR014756">
    <property type="entry name" value="Ig_E-set"/>
</dbReference>
<feature type="transmembrane region" description="Helical" evidence="5">
    <location>
        <begin position="149"/>
        <end position="169"/>
    </location>
</feature>
<dbReference type="InterPro" id="IPR007348">
    <property type="entry name" value="CopC_dom"/>
</dbReference>
<evidence type="ECO:0000256" key="1">
    <source>
        <dbReference type="ARBA" id="ARBA00004196"/>
    </source>
</evidence>
<keyword evidence="5" id="KW-0472">Membrane</keyword>
<evidence type="ECO:0000259" key="6">
    <source>
        <dbReference type="Pfam" id="PF04234"/>
    </source>
</evidence>
<proteinExistence type="predicted"/>
<reference evidence="7" key="1">
    <citation type="submission" date="2020-05" db="EMBL/GenBank/DDBJ databases">
        <authorList>
            <person name="Chiriac C."/>
            <person name="Salcher M."/>
            <person name="Ghai R."/>
            <person name="Kavagutti S V."/>
        </authorList>
    </citation>
    <scope>NUCLEOTIDE SEQUENCE</scope>
</reference>
<dbReference type="GO" id="GO:0005507">
    <property type="term" value="F:copper ion binding"/>
    <property type="evidence" value="ECO:0007669"/>
    <property type="project" value="InterPro"/>
</dbReference>
<dbReference type="GO" id="GO:0005886">
    <property type="term" value="C:plasma membrane"/>
    <property type="evidence" value="ECO:0007669"/>
    <property type="project" value="TreeGrafter"/>
</dbReference>
<organism evidence="7">
    <name type="scientific">freshwater metagenome</name>
    <dbReference type="NCBI Taxonomy" id="449393"/>
    <lineage>
        <taxon>unclassified sequences</taxon>
        <taxon>metagenomes</taxon>
        <taxon>ecological metagenomes</taxon>
    </lineage>
</organism>
<sequence length="176" mass="17973">MKQRLALLTAAFLLLGTSAANANSLTNTSPISGATIVTAPSVVTLTAQSALAQDGSTIQVSDPNGKSVDDGSLLIDGTSATIGLTQLTAAGTYTVTYQLLSDTDAPLQGSYKFIFNSPSVISAQTPATSTSATPVPNSGPASSNRGTTYLVLVMLVLACVVTVGLSIYARKLFKNR</sequence>
<gene>
    <name evidence="7" type="ORF">UFOPK3774_00621</name>
</gene>
<dbReference type="Gene3D" id="2.60.40.1220">
    <property type="match status" value="1"/>
</dbReference>
<dbReference type="EMBL" id="CAFBNG010000100">
    <property type="protein sequence ID" value="CAB4940547.1"/>
    <property type="molecule type" value="Genomic_DNA"/>
</dbReference>
<dbReference type="SUPFAM" id="SSF81296">
    <property type="entry name" value="E set domains"/>
    <property type="match status" value="1"/>
</dbReference>
<keyword evidence="5" id="KW-1133">Transmembrane helix</keyword>
<dbReference type="PANTHER" id="PTHR34820">
    <property type="entry name" value="INNER MEMBRANE PROTEIN YEBZ"/>
    <property type="match status" value="1"/>
</dbReference>
<evidence type="ECO:0000256" key="2">
    <source>
        <dbReference type="ARBA" id="ARBA00022723"/>
    </source>
</evidence>
<dbReference type="Pfam" id="PF04234">
    <property type="entry name" value="CopC"/>
    <property type="match status" value="1"/>
</dbReference>
<protein>
    <submittedName>
        <fullName evidence="7">Unannotated protein</fullName>
    </submittedName>
</protein>
<evidence type="ECO:0000256" key="3">
    <source>
        <dbReference type="ARBA" id="ARBA00022729"/>
    </source>
</evidence>
<dbReference type="GO" id="GO:0042597">
    <property type="term" value="C:periplasmic space"/>
    <property type="evidence" value="ECO:0007669"/>
    <property type="project" value="InterPro"/>
</dbReference>
<dbReference type="AlphaFoldDB" id="A0A6J7JCS7"/>
<dbReference type="PANTHER" id="PTHR34820:SF4">
    <property type="entry name" value="INNER MEMBRANE PROTEIN YEBZ"/>
    <property type="match status" value="1"/>
</dbReference>
<keyword evidence="5" id="KW-0812">Transmembrane</keyword>
<feature type="domain" description="CopC" evidence="6">
    <location>
        <begin position="24"/>
        <end position="113"/>
    </location>
</feature>
<dbReference type="InterPro" id="IPR014755">
    <property type="entry name" value="Cu-Rt/internalin_Ig-like"/>
</dbReference>
<dbReference type="InterPro" id="IPR032694">
    <property type="entry name" value="CopC/D"/>
</dbReference>